<accession>A0A5B0MFW7</accession>
<protein>
    <submittedName>
        <fullName evidence="1">Uncharacterized protein</fullName>
    </submittedName>
</protein>
<keyword evidence="2" id="KW-1185">Reference proteome</keyword>
<name>A0A5B0MFW7_PUCGR</name>
<evidence type="ECO:0000313" key="2">
    <source>
        <dbReference type="Proteomes" id="UP000324748"/>
    </source>
</evidence>
<dbReference type="EMBL" id="VSWC01000157">
    <property type="protein sequence ID" value="KAA1075029.1"/>
    <property type="molecule type" value="Genomic_DNA"/>
</dbReference>
<sequence length="83" mass="9507">MKTKERIQRQPGLLTELAPLLVIISNQLFNNAWRVTTPNKTIDLKNLPHHQCGYRFYNLAPLFLCTHGRAIRIAINPRSIGIS</sequence>
<organism evidence="1 2">
    <name type="scientific">Puccinia graminis f. sp. tritici</name>
    <dbReference type="NCBI Taxonomy" id="56615"/>
    <lineage>
        <taxon>Eukaryota</taxon>
        <taxon>Fungi</taxon>
        <taxon>Dikarya</taxon>
        <taxon>Basidiomycota</taxon>
        <taxon>Pucciniomycotina</taxon>
        <taxon>Pucciniomycetes</taxon>
        <taxon>Pucciniales</taxon>
        <taxon>Pucciniaceae</taxon>
        <taxon>Puccinia</taxon>
    </lineage>
</organism>
<dbReference type="AlphaFoldDB" id="A0A5B0MFW7"/>
<dbReference type="Proteomes" id="UP000324748">
    <property type="component" value="Unassembled WGS sequence"/>
</dbReference>
<comment type="caution">
    <text evidence="1">The sequence shown here is derived from an EMBL/GenBank/DDBJ whole genome shotgun (WGS) entry which is preliminary data.</text>
</comment>
<gene>
    <name evidence="1" type="ORF">PGT21_027477</name>
</gene>
<proteinExistence type="predicted"/>
<reference evidence="1 2" key="1">
    <citation type="submission" date="2019-05" db="EMBL/GenBank/DDBJ databases">
        <title>Emergence of the Ug99 lineage of the wheat stem rust pathogen through somatic hybridization.</title>
        <authorList>
            <person name="Li F."/>
            <person name="Upadhyaya N.M."/>
            <person name="Sperschneider J."/>
            <person name="Matny O."/>
            <person name="Nguyen-Phuc H."/>
            <person name="Mago R."/>
            <person name="Raley C."/>
            <person name="Miller M.E."/>
            <person name="Silverstein K.A.T."/>
            <person name="Henningsen E."/>
            <person name="Hirsch C.D."/>
            <person name="Visser B."/>
            <person name="Pretorius Z.A."/>
            <person name="Steffenson B.J."/>
            <person name="Schwessinger B."/>
            <person name="Dodds P.N."/>
            <person name="Figueroa M."/>
        </authorList>
    </citation>
    <scope>NUCLEOTIDE SEQUENCE [LARGE SCALE GENOMIC DNA]</scope>
    <source>
        <strain evidence="1">21-0</strain>
    </source>
</reference>
<evidence type="ECO:0000313" key="1">
    <source>
        <dbReference type="EMBL" id="KAA1075029.1"/>
    </source>
</evidence>